<dbReference type="RefSeq" id="WP_156676352.1">
    <property type="nucleotide sequence ID" value="NZ_CACRUL010000001.1"/>
</dbReference>
<feature type="transmembrane region" description="Helical" evidence="1">
    <location>
        <begin position="6"/>
        <end position="29"/>
    </location>
</feature>
<feature type="transmembrane region" description="Helical" evidence="1">
    <location>
        <begin position="36"/>
        <end position="54"/>
    </location>
</feature>
<feature type="transmembrane region" description="Helical" evidence="1">
    <location>
        <begin position="99"/>
        <end position="120"/>
    </location>
</feature>
<organism evidence="2">
    <name type="scientific">Streptococcus oralis</name>
    <dbReference type="NCBI Taxonomy" id="1303"/>
    <lineage>
        <taxon>Bacteria</taxon>
        <taxon>Bacillati</taxon>
        <taxon>Bacillota</taxon>
        <taxon>Bacilli</taxon>
        <taxon>Lactobacillales</taxon>
        <taxon>Streptococcaceae</taxon>
        <taxon>Streptococcus</taxon>
    </lineage>
</organism>
<reference evidence="2" key="1">
    <citation type="submission" date="2019-11" db="EMBL/GenBank/DDBJ databases">
        <authorList>
            <person name="Feng L."/>
        </authorList>
    </citation>
    <scope>NUCLEOTIDE SEQUENCE</scope>
    <source>
        <strain evidence="2">SrubneriLFYP117</strain>
    </source>
</reference>
<gene>
    <name evidence="2" type="ORF">SRLFYP117_00428</name>
</gene>
<evidence type="ECO:0000256" key="1">
    <source>
        <dbReference type="SAM" id="Phobius"/>
    </source>
</evidence>
<keyword evidence="1" id="KW-0472">Membrane</keyword>
<name>A0A6N2ZIJ1_STROR</name>
<evidence type="ECO:0000313" key="2">
    <source>
        <dbReference type="EMBL" id="VYT77738.1"/>
    </source>
</evidence>
<keyword evidence="1" id="KW-1133">Transmembrane helix</keyword>
<accession>A0A6N2ZIJ1</accession>
<protein>
    <submittedName>
        <fullName evidence="2">Uncharacterized protein</fullName>
    </submittedName>
</protein>
<keyword evidence="1" id="KW-0812">Transmembrane</keyword>
<dbReference type="EMBL" id="CACRUL010000001">
    <property type="protein sequence ID" value="VYT77738.1"/>
    <property type="molecule type" value="Genomic_DNA"/>
</dbReference>
<dbReference type="AlphaFoldDB" id="A0A6N2ZIJ1"/>
<sequence>MNEILLPITFSTFPFLPVVLVATFIYIAIKKNKSKIHFLGYYFPIAGILTMNAISDYSSKNFEGHLSIIIVLVTFYLPLLYTSLVYSGIRLYSVYSHQLLKASLILGIYLLASIYMHLMIFKVQGQFIKVVINFHLAKLIITISSFLPSVYLYFDKKQQFQGFVSNKGVDDEN</sequence>
<feature type="transmembrane region" description="Helical" evidence="1">
    <location>
        <begin position="66"/>
        <end position="87"/>
    </location>
</feature>
<proteinExistence type="predicted"/>
<feature type="transmembrane region" description="Helical" evidence="1">
    <location>
        <begin position="132"/>
        <end position="154"/>
    </location>
</feature>